<dbReference type="AlphaFoldDB" id="A0A6C0AVA2"/>
<feature type="region of interest" description="Disordered" evidence="1">
    <location>
        <begin position="28"/>
        <end position="49"/>
    </location>
</feature>
<dbReference type="EMBL" id="MN738750">
    <property type="protein sequence ID" value="QHS83211.1"/>
    <property type="molecule type" value="Genomic_DNA"/>
</dbReference>
<name>A0A6C0AVA2_9ZZZZ</name>
<reference evidence="2" key="1">
    <citation type="journal article" date="2020" name="Nature">
        <title>Giant virus diversity and host interactions through global metagenomics.</title>
        <authorList>
            <person name="Schulz F."/>
            <person name="Roux S."/>
            <person name="Paez-Espino D."/>
            <person name="Jungbluth S."/>
            <person name="Walsh D.A."/>
            <person name="Denef V.J."/>
            <person name="McMahon K.D."/>
            <person name="Konstantinidis K.T."/>
            <person name="Eloe-Fadrosh E.A."/>
            <person name="Kyrpides N.C."/>
            <person name="Woyke T."/>
        </authorList>
    </citation>
    <scope>NUCLEOTIDE SEQUENCE</scope>
    <source>
        <strain evidence="2">GVMAG-S-ERX555943-30</strain>
    </source>
</reference>
<proteinExistence type="predicted"/>
<sequence length="93" mass="10403">MWFTKVIYNKKRYMFSIYIMVLSGSNKTSSLSSITNQNQGGGDKKAGLPEQVGRTAWESVHMRKTSQRMAVLSMPLTTTTRVSRPVGVRPGAY</sequence>
<protein>
    <submittedName>
        <fullName evidence="2">Uncharacterized protein</fullName>
    </submittedName>
</protein>
<evidence type="ECO:0000256" key="1">
    <source>
        <dbReference type="SAM" id="MobiDB-lite"/>
    </source>
</evidence>
<accession>A0A6C0AVA2</accession>
<evidence type="ECO:0000313" key="2">
    <source>
        <dbReference type="EMBL" id="QHS83211.1"/>
    </source>
</evidence>
<organism evidence="2">
    <name type="scientific">viral metagenome</name>
    <dbReference type="NCBI Taxonomy" id="1070528"/>
    <lineage>
        <taxon>unclassified sequences</taxon>
        <taxon>metagenomes</taxon>
        <taxon>organismal metagenomes</taxon>
    </lineage>
</organism>